<name>A0A504Y9M3_FASGI</name>
<dbReference type="Proteomes" id="UP000316759">
    <property type="component" value="Unassembled WGS sequence"/>
</dbReference>
<evidence type="ECO:0000313" key="1">
    <source>
        <dbReference type="EMBL" id="TPP56849.1"/>
    </source>
</evidence>
<accession>A0A504Y9M3</accession>
<keyword evidence="2" id="KW-1185">Reference proteome</keyword>
<comment type="caution">
    <text evidence="1">The sequence shown here is derived from an EMBL/GenBank/DDBJ whole genome shotgun (WGS) entry which is preliminary data.</text>
</comment>
<dbReference type="AlphaFoldDB" id="A0A504Y9M3"/>
<gene>
    <name evidence="1" type="ORF">FGIG_03418</name>
</gene>
<evidence type="ECO:0000313" key="2">
    <source>
        <dbReference type="Proteomes" id="UP000316759"/>
    </source>
</evidence>
<proteinExistence type="predicted"/>
<organism evidence="1 2">
    <name type="scientific">Fasciola gigantica</name>
    <name type="common">Giant liver fluke</name>
    <dbReference type="NCBI Taxonomy" id="46835"/>
    <lineage>
        <taxon>Eukaryota</taxon>
        <taxon>Metazoa</taxon>
        <taxon>Spiralia</taxon>
        <taxon>Lophotrochozoa</taxon>
        <taxon>Platyhelminthes</taxon>
        <taxon>Trematoda</taxon>
        <taxon>Digenea</taxon>
        <taxon>Plagiorchiida</taxon>
        <taxon>Echinostomata</taxon>
        <taxon>Echinostomatoidea</taxon>
        <taxon>Fasciolidae</taxon>
        <taxon>Fasciola</taxon>
    </lineage>
</organism>
<sequence>MPLIKTAMEVSQRKNCVISSENSFPIWRKKSWKNT</sequence>
<reference evidence="1 2" key="1">
    <citation type="submission" date="2019-04" db="EMBL/GenBank/DDBJ databases">
        <title>Annotation for the trematode Fasciola gigantica.</title>
        <authorList>
            <person name="Choi Y.-J."/>
        </authorList>
    </citation>
    <scope>NUCLEOTIDE SEQUENCE [LARGE SCALE GENOMIC DNA]</scope>
    <source>
        <strain evidence="1">Uganda_cow_1</strain>
    </source>
</reference>
<dbReference type="EMBL" id="SUNJ01014013">
    <property type="protein sequence ID" value="TPP56849.1"/>
    <property type="molecule type" value="Genomic_DNA"/>
</dbReference>
<protein>
    <submittedName>
        <fullName evidence="1">Uncharacterized protein</fullName>
    </submittedName>
</protein>